<dbReference type="PROSITE" id="PS50928">
    <property type="entry name" value="ABC_TM1"/>
    <property type="match status" value="1"/>
</dbReference>
<keyword evidence="5 9" id="KW-0812">Transmembrane</keyword>
<feature type="transmembrane region" description="Helical" evidence="9">
    <location>
        <begin position="26"/>
        <end position="46"/>
    </location>
</feature>
<dbReference type="GO" id="GO:0006865">
    <property type="term" value="P:amino acid transport"/>
    <property type="evidence" value="ECO:0007669"/>
    <property type="project" value="UniProtKB-KW"/>
</dbReference>
<keyword evidence="4" id="KW-1003">Cell membrane</keyword>
<dbReference type="GO" id="GO:0022857">
    <property type="term" value="F:transmembrane transporter activity"/>
    <property type="evidence" value="ECO:0007669"/>
    <property type="project" value="InterPro"/>
</dbReference>
<organism evidence="11">
    <name type="scientific">bioreactor metagenome</name>
    <dbReference type="NCBI Taxonomy" id="1076179"/>
    <lineage>
        <taxon>unclassified sequences</taxon>
        <taxon>metagenomes</taxon>
        <taxon>ecological metagenomes</taxon>
    </lineage>
</organism>
<dbReference type="InterPro" id="IPR010065">
    <property type="entry name" value="AA_ABC_transptr_permease_3TM"/>
</dbReference>
<evidence type="ECO:0000256" key="2">
    <source>
        <dbReference type="ARBA" id="ARBA00010072"/>
    </source>
</evidence>
<evidence type="ECO:0000256" key="6">
    <source>
        <dbReference type="ARBA" id="ARBA00022970"/>
    </source>
</evidence>
<sequence>MLLGSLLGLFISLARMSKRKWISRIAAVYIELLRGTPMLLQIYLFWILLPKIPGLSNIGNLACVCIALVINSSAYMAEVFRAGIQAVDPGQREAAVSLGMKERDIMLKVIFPQALRNILPAMGNEFIVMIKETSLASTFMAGEIMTTMKQIQSITYLALESLTIAGIIYLILTLGISKLLSILERRLNANG</sequence>
<protein>
    <submittedName>
        <fullName evidence="11">Arginine transport system permease protein ArtQ</fullName>
    </submittedName>
</protein>
<dbReference type="PANTHER" id="PTHR30614:SF20">
    <property type="entry name" value="GLUTAMINE TRANSPORT SYSTEM PERMEASE PROTEIN GLNP"/>
    <property type="match status" value="1"/>
</dbReference>
<dbReference type="InterPro" id="IPR035906">
    <property type="entry name" value="MetI-like_sf"/>
</dbReference>
<dbReference type="SUPFAM" id="SSF161098">
    <property type="entry name" value="MetI-like"/>
    <property type="match status" value="1"/>
</dbReference>
<evidence type="ECO:0000313" key="11">
    <source>
        <dbReference type="EMBL" id="MPM69309.1"/>
    </source>
</evidence>
<name>A0A645BV55_9ZZZZ</name>
<evidence type="ECO:0000256" key="8">
    <source>
        <dbReference type="ARBA" id="ARBA00023136"/>
    </source>
</evidence>
<evidence type="ECO:0000256" key="1">
    <source>
        <dbReference type="ARBA" id="ARBA00004651"/>
    </source>
</evidence>
<proteinExistence type="inferred from homology"/>
<reference evidence="11" key="1">
    <citation type="submission" date="2019-08" db="EMBL/GenBank/DDBJ databases">
        <authorList>
            <person name="Kucharzyk K."/>
            <person name="Murdoch R.W."/>
            <person name="Higgins S."/>
            <person name="Loffler F."/>
        </authorList>
    </citation>
    <scope>NUCLEOTIDE SEQUENCE</scope>
</reference>
<evidence type="ECO:0000256" key="3">
    <source>
        <dbReference type="ARBA" id="ARBA00022448"/>
    </source>
</evidence>
<comment type="caution">
    <text evidence="11">The sequence shown here is derived from an EMBL/GenBank/DDBJ whole genome shotgun (WGS) entry which is preliminary data.</text>
</comment>
<evidence type="ECO:0000256" key="5">
    <source>
        <dbReference type="ARBA" id="ARBA00022692"/>
    </source>
</evidence>
<comment type="similarity">
    <text evidence="2">Belongs to the binding-protein-dependent transport system permease family. HisMQ subfamily.</text>
</comment>
<dbReference type="PANTHER" id="PTHR30614">
    <property type="entry name" value="MEMBRANE COMPONENT OF AMINO ACID ABC TRANSPORTER"/>
    <property type="match status" value="1"/>
</dbReference>
<evidence type="ECO:0000256" key="7">
    <source>
        <dbReference type="ARBA" id="ARBA00022989"/>
    </source>
</evidence>
<dbReference type="NCBIfam" id="TIGR01726">
    <property type="entry name" value="HEQRo_perm_3TM"/>
    <property type="match status" value="1"/>
</dbReference>
<keyword evidence="6" id="KW-0029">Amino-acid transport</keyword>
<keyword evidence="7 9" id="KW-1133">Transmembrane helix</keyword>
<keyword evidence="3" id="KW-0813">Transport</keyword>
<feature type="domain" description="ABC transmembrane type-1" evidence="10">
    <location>
        <begin position="1"/>
        <end position="180"/>
    </location>
</feature>
<feature type="transmembrane region" description="Helical" evidence="9">
    <location>
        <begin position="58"/>
        <end position="77"/>
    </location>
</feature>
<dbReference type="CDD" id="cd06261">
    <property type="entry name" value="TM_PBP2"/>
    <property type="match status" value="1"/>
</dbReference>
<evidence type="ECO:0000256" key="9">
    <source>
        <dbReference type="SAM" id="Phobius"/>
    </source>
</evidence>
<feature type="transmembrane region" description="Helical" evidence="9">
    <location>
        <begin position="154"/>
        <end position="176"/>
    </location>
</feature>
<comment type="subcellular location">
    <subcellularLocation>
        <location evidence="1">Cell membrane</location>
        <topology evidence="1">Multi-pass membrane protein</topology>
    </subcellularLocation>
</comment>
<dbReference type="Gene3D" id="1.10.3720.10">
    <property type="entry name" value="MetI-like"/>
    <property type="match status" value="1"/>
</dbReference>
<dbReference type="InterPro" id="IPR000515">
    <property type="entry name" value="MetI-like"/>
</dbReference>
<dbReference type="GO" id="GO:0043190">
    <property type="term" value="C:ATP-binding cassette (ABC) transporter complex"/>
    <property type="evidence" value="ECO:0007669"/>
    <property type="project" value="InterPro"/>
</dbReference>
<dbReference type="InterPro" id="IPR043429">
    <property type="entry name" value="ArtM/GltK/GlnP/TcyL/YhdX-like"/>
</dbReference>
<evidence type="ECO:0000259" key="10">
    <source>
        <dbReference type="PROSITE" id="PS50928"/>
    </source>
</evidence>
<evidence type="ECO:0000256" key="4">
    <source>
        <dbReference type="ARBA" id="ARBA00022475"/>
    </source>
</evidence>
<dbReference type="Pfam" id="PF00528">
    <property type="entry name" value="BPD_transp_1"/>
    <property type="match status" value="1"/>
</dbReference>
<dbReference type="EMBL" id="VSSQ01022787">
    <property type="protein sequence ID" value="MPM69309.1"/>
    <property type="molecule type" value="Genomic_DNA"/>
</dbReference>
<keyword evidence="8 9" id="KW-0472">Membrane</keyword>
<accession>A0A645BV55</accession>
<dbReference type="AlphaFoldDB" id="A0A645BV55"/>
<gene>
    <name evidence="11" type="primary">artQ_22</name>
    <name evidence="11" type="ORF">SDC9_116254</name>
</gene>